<comment type="caution">
    <text evidence="1">The sequence shown here is derived from an EMBL/GenBank/DDBJ whole genome shotgun (WGS) entry which is preliminary data.</text>
</comment>
<evidence type="ECO:0000313" key="2">
    <source>
        <dbReference type="Proteomes" id="UP000463388"/>
    </source>
</evidence>
<dbReference type="Proteomes" id="UP000463388">
    <property type="component" value="Unassembled WGS sequence"/>
</dbReference>
<accession>A0A6N8JT20</accession>
<dbReference type="AlphaFoldDB" id="A0A6N8JT20"/>
<organism evidence="1 2">
    <name type="scientific">Adlercreutzia mucosicola</name>
    <dbReference type="NCBI Taxonomy" id="580026"/>
    <lineage>
        <taxon>Bacteria</taxon>
        <taxon>Bacillati</taxon>
        <taxon>Actinomycetota</taxon>
        <taxon>Coriobacteriia</taxon>
        <taxon>Eggerthellales</taxon>
        <taxon>Eggerthellaceae</taxon>
        <taxon>Adlercreutzia</taxon>
    </lineage>
</organism>
<dbReference type="Gene3D" id="3.40.960.10">
    <property type="entry name" value="VSR Endonuclease"/>
    <property type="match status" value="1"/>
</dbReference>
<dbReference type="EMBL" id="WSRR01000046">
    <property type="protein sequence ID" value="MVX62010.1"/>
    <property type="molecule type" value="Genomic_DNA"/>
</dbReference>
<name>A0A6N8JT20_9ACTN</name>
<gene>
    <name evidence="1" type="ORF">GKZ27_11215</name>
</gene>
<keyword evidence="2" id="KW-1185">Reference proteome</keyword>
<reference evidence="1 2" key="1">
    <citation type="submission" date="2019-12" db="EMBL/GenBank/DDBJ databases">
        <title>Microbes associate with the intestines of laboratory mice.</title>
        <authorList>
            <person name="Navarre W."/>
            <person name="Wong E."/>
        </authorList>
    </citation>
    <scope>NUCLEOTIDE SEQUENCE [LARGE SCALE GENOMIC DNA]</scope>
    <source>
        <strain evidence="1 2">NM66_B29</strain>
    </source>
</reference>
<evidence type="ECO:0008006" key="3">
    <source>
        <dbReference type="Google" id="ProtNLM"/>
    </source>
</evidence>
<protein>
    <recommendedName>
        <fullName evidence="3">DUF559 domain-containing protein</fullName>
    </recommendedName>
</protein>
<evidence type="ECO:0000313" key="1">
    <source>
        <dbReference type="EMBL" id="MVX62010.1"/>
    </source>
</evidence>
<proteinExistence type="predicted"/>
<sequence length="333" mass="36910">MRLVLYGESGAAYWLCADLTCAKPRKDSSAVLEDDAPGKASCSYLLRQFPGLAQPVHCLSTRKTRGGGSFWKTHFTSYAYPPNSFWHIGSGLYVPSPELCFVQACTTTTDHRALKIGAALCGTFSVRPQSPTGLARREPLTTPGRIQKYIDRASCLHGTKKAARLARHIPQNAASPPEAFLCLVLALPGRWGGYHLPPPLMNKRLKSGRKSRAITQRKSLVPDLYWPQAKVALEFDSDAIHLSSAQATRDSTKRLALENSGHRTVTVTTNQLASRDRMSHIAQRIGQELGHISRNRSRDFSCQQNALFAEGWSLNWLFDPTWLANESAHEQRA</sequence>